<reference evidence="2 3" key="1">
    <citation type="submission" date="2015-07" db="EMBL/GenBank/DDBJ databases">
        <title>The draft genome sequence of Leadbetterella sp. JN14-9.</title>
        <authorList>
            <person name="Liu Y."/>
            <person name="Du J."/>
            <person name="Shao Z."/>
        </authorList>
    </citation>
    <scope>NUCLEOTIDE SEQUENCE [LARGE SCALE GENOMIC DNA]</scope>
    <source>
        <strain evidence="2 3">JN14-9</strain>
    </source>
</reference>
<dbReference type="Proteomes" id="UP000050454">
    <property type="component" value="Unassembled WGS sequence"/>
</dbReference>
<dbReference type="SUPFAM" id="SSF49464">
    <property type="entry name" value="Carboxypeptidase regulatory domain-like"/>
    <property type="match status" value="1"/>
</dbReference>
<dbReference type="RefSeq" id="WP_055150679.1">
    <property type="nucleotide sequence ID" value="NZ_JXSZ01000013.1"/>
</dbReference>
<evidence type="ECO:0000256" key="1">
    <source>
        <dbReference type="SAM" id="SignalP"/>
    </source>
</evidence>
<dbReference type="STRING" id="1605367.AFM12_16870"/>
<protein>
    <recommendedName>
        <fullName evidence="4">Secretin/TonB short N-terminal domain-containing protein</fullName>
    </recommendedName>
</protein>
<accession>A0A0N8H9B5</accession>
<proteinExistence type="predicted"/>
<dbReference type="InterPro" id="IPR008969">
    <property type="entry name" value="CarboxyPept-like_regulatory"/>
</dbReference>
<dbReference type="Pfam" id="PF13715">
    <property type="entry name" value="CarbopepD_reg_2"/>
    <property type="match status" value="1"/>
</dbReference>
<sequence>MKKLIIIPLLFFIVFSARAQSSTLEKRVSINISNQPLELALKMLEKESEVHFSYNPRVLEFDKNINYKAESRTLDHILNEILGPSISYKVHGTHIILQKAPKRDFYISGYVRDGESGQEIKNVSIYEPQTLASALTNTHGYYKIKLPVQQKDIDLKFSKEDYDLLIQPINNRSDQKLSVELQKTIKPKVLTAEVSAIKTPQVKLDTTPKIEERLSSNSKPQPVPVPEMEEKEKKVNLDFSEELAFIDTTYQKGKDHFLNWLMTTKQNLHFRNIQDSLYKPFQISFLPFLGTNLRLGPVVTNDVSINLVAGYTGSVRKLEVGGVANFIRKDMTGVQAAGTLNLTGRSFAGVQAAGAANINLGTSSGIMAAGATNISVKDSKGLQAAGSLNVAFSEMRGTQIAPFNYATRLNGLQIGVFNMAYDRINNSVPIGFFSYVHKNGYRRLEFNASELNNTEISFKTGVQKFYNIFNTSFSYGRPNKPLAGVGYGLGTSWKYGERLGSNLDILSSVYFQDGEFSYLDQHYRASLGFEYKVFDRLAVFVAPTLNFYVGYDESLDFSSYKLLLSERTSRWFGENARTYTWLGYKFGLRLCNKS</sequence>
<comment type="caution">
    <text evidence="2">The sequence shown here is derived from an EMBL/GenBank/DDBJ whole genome shotgun (WGS) entry which is preliminary data.</text>
</comment>
<evidence type="ECO:0000313" key="3">
    <source>
        <dbReference type="Proteomes" id="UP000050454"/>
    </source>
</evidence>
<gene>
    <name evidence="2" type="ORF">AFM12_16870</name>
</gene>
<name>A0A0N8H9B5_9BACT</name>
<dbReference type="OrthoDB" id="5505971at2"/>
<evidence type="ECO:0000313" key="2">
    <source>
        <dbReference type="EMBL" id="KPM46908.1"/>
    </source>
</evidence>
<evidence type="ECO:0008006" key="4">
    <source>
        <dbReference type="Google" id="ProtNLM"/>
    </source>
</evidence>
<feature type="signal peptide" evidence="1">
    <location>
        <begin position="1"/>
        <end position="19"/>
    </location>
</feature>
<feature type="chain" id="PRO_5006026287" description="Secretin/TonB short N-terminal domain-containing protein" evidence="1">
    <location>
        <begin position="20"/>
        <end position="594"/>
    </location>
</feature>
<dbReference type="EMBL" id="LGTQ01000013">
    <property type="protein sequence ID" value="KPM46908.1"/>
    <property type="molecule type" value="Genomic_DNA"/>
</dbReference>
<dbReference type="Gene3D" id="2.60.40.1120">
    <property type="entry name" value="Carboxypeptidase-like, regulatory domain"/>
    <property type="match status" value="1"/>
</dbReference>
<keyword evidence="3" id="KW-1185">Reference proteome</keyword>
<keyword evidence="1" id="KW-0732">Signal</keyword>
<dbReference type="AlphaFoldDB" id="A0A0N8H9B5"/>
<organism evidence="2 3">
    <name type="scientific">Jiulongibacter sediminis</name>
    <dbReference type="NCBI Taxonomy" id="1605367"/>
    <lineage>
        <taxon>Bacteria</taxon>
        <taxon>Pseudomonadati</taxon>
        <taxon>Bacteroidota</taxon>
        <taxon>Cytophagia</taxon>
        <taxon>Cytophagales</taxon>
        <taxon>Leadbetterellaceae</taxon>
        <taxon>Jiulongibacter</taxon>
    </lineage>
</organism>